<evidence type="ECO:0000256" key="1">
    <source>
        <dbReference type="ARBA" id="ARBA00004610"/>
    </source>
</evidence>
<comment type="function">
    <text evidence="12">Structural component of the gap junctions.</text>
</comment>
<keyword evidence="9 12" id="KW-0406">Ion transport</keyword>
<evidence type="ECO:0000313" key="14">
    <source>
        <dbReference type="Proteomes" id="UP000054047"/>
    </source>
</evidence>
<evidence type="ECO:0000256" key="11">
    <source>
        <dbReference type="ARBA" id="ARBA00023303"/>
    </source>
</evidence>
<evidence type="ECO:0000256" key="10">
    <source>
        <dbReference type="ARBA" id="ARBA00023136"/>
    </source>
</evidence>
<feature type="transmembrane region" description="Helical" evidence="12">
    <location>
        <begin position="36"/>
        <end position="56"/>
    </location>
</feature>
<keyword evidence="4" id="KW-1003">Cell membrane</keyword>
<dbReference type="GO" id="GO:0005243">
    <property type="term" value="F:gap junction channel activity"/>
    <property type="evidence" value="ECO:0007669"/>
    <property type="project" value="TreeGrafter"/>
</dbReference>
<proteinExistence type="inferred from homology"/>
<dbReference type="InterPro" id="IPR000990">
    <property type="entry name" value="Innexin"/>
</dbReference>
<name>A0A0C2FF30_9BILA</name>
<comment type="caution">
    <text evidence="12">Lacks conserved residue(s) required for the propagation of feature annotation.</text>
</comment>
<dbReference type="GO" id="GO:0005886">
    <property type="term" value="C:plasma membrane"/>
    <property type="evidence" value="ECO:0007669"/>
    <property type="project" value="UniProtKB-SubCell"/>
</dbReference>
<keyword evidence="14" id="KW-1185">Reference proteome</keyword>
<comment type="subcellular location">
    <subcellularLocation>
        <location evidence="1">Cell junction</location>
        <location evidence="1">Gap junction</location>
    </subcellularLocation>
    <subcellularLocation>
        <location evidence="2 12">Cell membrane</location>
        <topology evidence="2 12">Multi-pass membrane protein</topology>
    </subcellularLocation>
</comment>
<dbReference type="PROSITE" id="PS51013">
    <property type="entry name" value="PANNEXIN"/>
    <property type="match status" value="1"/>
</dbReference>
<accession>A0A0C2FF30</accession>
<keyword evidence="6" id="KW-0303">Gap junction</keyword>
<dbReference type="PANTHER" id="PTHR11893">
    <property type="entry name" value="INNEXIN"/>
    <property type="match status" value="1"/>
</dbReference>
<keyword evidence="8 12" id="KW-1133">Transmembrane helix</keyword>
<reference evidence="13 14" key="1">
    <citation type="submission" date="2013-12" db="EMBL/GenBank/DDBJ databases">
        <title>Draft genome of the parsitic nematode Ancylostoma duodenale.</title>
        <authorList>
            <person name="Mitreva M."/>
        </authorList>
    </citation>
    <scope>NUCLEOTIDE SEQUENCE [LARGE SCALE GENOMIC DNA]</scope>
    <source>
        <strain evidence="13 14">Zhejiang</strain>
    </source>
</reference>
<comment type="similarity">
    <text evidence="12">Belongs to the pannexin family.</text>
</comment>
<sequence>MCGTVCGVGTRPGKKVACFHVREMGNIQTHTVQCVLLINVFTEKIFIVLWAWYVWLSCSKKDHLRFRI</sequence>
<keyword evidence="5 12" id="KW-0812">Transmembrane</keyword>
<dbReference type="OrthoDB" id="5867527at2759"/>
<protein>
    <recommendedName>
        <fullName evidence="12">Innexin</fullName>
    </recommendedName>
</protein>
<evidence type="ECO:0000256" key="7">
    <source>
        <dbReference type="ARBA" id="ARBA00022949"/>
    </source>
</evidence>
<evidence type="ECO:0000256" key="12">
    <source>
        <dbReference type="RuleBase" id="RU010713"/>
    </source>
</evidence>
<evidence type="ECO:0000256" key="5">
    <source>
        <dbReference type="ARBA" id="ARBA00022692"/>
    </source>
</evidence>
<evidence type="ECO:0000256" key="9">
    <source>
        <dbReference type="ARBA" id="ARBA00023065"/>
    </source>
</evidence>
<evidence type="ECO:0000256" key="6">
    <source>
        <dbReference type="ARBA" id="ARBA00022868"/>
    </source>
</evidence>
<keyword evidence="7" id="KW-0965">Cell junction</keyword>
<dbReference type="AlphaFoldDB" id="A0A0C2FF30"/>
<evidence type="ECO:0000256" key="4">
    <source>
        <dbReference type="ARBA" id="ARBA00022475"/>
    </source>
</evidence>
<dbReference type="GO" id="GO:0005921">
    <property type="term" value="C:gap junction"/>
    <property type="evidence" value="ECO:0007669"/>
    <property type="project" value="UniProtKB-SubCell"/>
</dbReference>
<keyword evidence="3 12" id="KW-0813">Transport</keyword>
<evidence type="ECO:0000256" key="3">
    <source>
        <dbReference type="ARBA" id="ARBA00022448"/>
    </source>
</evidence>
<dbReference type="GO" id="GO:0034220">
    <property type="term" value="P:monoatomic ion transmembrane transport"/>
    <property type="evidence" value="ECO:0007669"/>
    <property type="project" value="UniProtKB-KW"/>
</dbReference>
<dbReference type="EMBL" id="KN784189">
    <property type="protein sequence ID" value="KIH43626.1"/>
    <property type="molecule type" value="Genomic_DNA"/>
</dbReference>
<evidence type="ECO:0000313" key="13">
    <source>
        <dbReference type="EMBL" id="KIH43626.1"/>
    </source>
</evidence>
<dbReference type="Proteomes" id="UP000054047">
    <property type="component" value="Unassembled WGS sequence"/>
</dbReference>
<keyword evidence="10 12" id="KW-0472">Membrane</keyword>
<gene>
    <name evidence="12" type="primary">inx</name>
    <name evidence="13" type="ORF">ANCDUO_26363</name>
</gene>
<organism evidence="13 14">
    <name type="scientific">Ancylostoma duodenale</name>
    <dbReference type="NCBI Taxonomy" id="51022"/>
    <lineage>
        <taxon>Eukaryota</taxon>
        <taxon>Metazoa</taxon>
        <taxon>Ecdysozoa</taxon>
        <taxon>Nematoda</taxon>
        <taxon>Chromadorea</taxon>
        <taxon>Rhabditida</taxon>
        <taxon>Rhabditina</taxon>
        <taxon>Rhabditomorpha</taxon>
        <taxon>Strongyloidea</taxon>
        <taxon>Ancylostomatidae</taxon>
        <taxon>Ancylostomatinae</taxon>
        <taxon>Ancylostoma</taxon>
    </lineage>
</organism>
<dbReference type="Pfam" id="PF00876">
    <property type="entry name" value="Innexin"/>
    <property type="match status" value="1"/>
</dbReference>
<dbReference type="PANTHER" id="PTHR11893:SF9">
    <property type="entry name" value="INNEXIN-7"/>
    <property type="match status" value="1"/>
</dbReference>
<evidence type="ECO:0000256" key="2">
    <source>
        <dbReference type="ARBA" id="ARBA00004651"/>
    </source>
</evidence>
<evidence type="ECO:0000256" key="8">
    <source>
        <dbReference type="ARBA" id="ARBA00022989"/>
    </source>
</evidence>
<keyword evidence="11 12" id="KW-0407">Ion channel</keyword>